<dbReference type="AlphaFoldDB" id="A0A653EWV2"/>
<evidence type="ECO:0000256" key="1">
    <source>
        <dbReference type="SAM" id="MobiDB-lite"/>
    </source>
</evidence>
<gene>
    <name evidence="2" type="ORF">BIN_B_04203</name>
</gene>
<accession>A0A653EWV2</accession>
<feature type="compositionally biased region" description="Polar residues" evidence="1">
    <location>
        <begin position="204"/>
        <end position="232"/>
    </location>
</feature>
<evidence type="ECO:0000313" key="2">
    <source>
        <dbReference type="EMBL" id="VTP01803.1"/>
    </source>
</evidence>
<proteinExistence type="predicted"/>
<feature type="region of interest" description="Disordered" evidence="1">
    <location>
        <begin position="158"/>
        <end position="232"/>
    </location>
</feature>
<protein>
    <submittedName>
        <fullName evidence="2">Uncharacterized protein</fullName>
    </submittedName>
</protein>
<sequence>MPLGLIALGRSDEVGVVYGDSRGSANIRARRGETHIESLLHRFYTHTFNQPASSDVITQLTYVATGYRHRMLIIVISDEPDLDARLDRALQQLRGLHDLMWAMVSDMPAVGSVEGERDGYDVATGGYVLNGATSGLRIISAYRRREAERVAQLRAGFVHPAGLPPSPAPGGGGQNEGANVLDPISPDRIPIAGNGSAPPHRPGTGTNPLEQLQNTLGDADSTGTSGEGSQTH</sequence>
<reference evidence="2" key="1">
    <citation type="submission" date="2019-05" db="EMBL/GenBank/DDBJ databases">
        <authorList>
            <person name="Naeem R."/>
            <person name="Antony C."/>
            <person name="Guan Q."/>
        </authorList>
    </citation>
    <scope>NUCLEOTIDE SEQUENCE</scope>
    <source>
        <strain evidence="2">2</strain>
    </source>
</reference>
<name>A0A653EWV2_9MYCO</name>
<dbReference type="EMBL" id="LR589121">
    <property type="protein sequence ID" value="VTP01803.1"/>
    <property type="molecule type" value="Genomic_DNA"/>
</dbReference>
<organism evidence="2">
    <name type="scientific">Mycobacterium riyadhense</name>
    <dbReference type="NCBI Taxonomy" id="486698"/>
    <lineage>
        <taxon>Bacteria</taxon>
        <taxon>Bacillati</taxon>
        <taxon>Actinomycetota</taxon>
        <taxon>Actinomycetes</taxon>
        <taxon>Mycobacteriales</taxon>
        <taxon>Mycobacteriaceae</taxon>
        <taxon>Mycobacterium</taxon>
    </lineage>
</organism>